<keyword evidence="3" id="KW-0131">Cell cycle</keyword>
<evidence type="ECO:0000313" key="3">
    <source>
        <dbReference type="EMBL" id="SBO94620.1"/>
    </source>
</evidence>
<sequence length="203" mass="22017">MRGAAGRDAGERVRDAAGREAGGRVREAAGRDAGERVREAAGREAGQRVREAAGRETPAAERSRVKSRRTPVVERVRGQAAGKRPVGGSSRAEAGRPAARRGPARRQRAPFVLLVVGLLCGGLVSLLLLNTMLAQDAITDANLRKEIAEARLQNEQIDQEYQRKTQPENIARLAENQGYGRDWDEVNSWSSAGDQASQVDTER</sequence>
<evidence type="ECO:0000256" key="2">
    <source>
        <dbReference type="SAM" id="Phobius"/>
    </source>
</evidence>
<feature type="compositionally biased region" description="Low complexity" evidence="1">
    <location>
        <begin position="87"/>
        <end position="97"/>
    </location>
</feature>
<keyword evidence="2" id="KW-0472">Membrane</keyword>
<feature type="region of interest" description="Disordered" evidence="1">
    <location>
        <begin position="182"/>
        <end position="203"/>
    </location>
</feature>
<dbReference type="GO" id="GO:0051301">
    <property type="term" value="P:cell division"/>
    <property type="evidence" value="ECO:0007669"/>
    <property type="project" value="UniProtKB-KW"/>
</dbReference>
<feature type="region of interest" description="Disordered" evidence="1">
    <location>
        <begin position="158"/>
        <end position="177"/>
    </location>
</feature>
<feature type="transmembrane region" description="Helical" evidence="2">
    <location>
        <begin position="109"/>
        <end position="129"/>
    </location>
</feature>
<keyword evidence="3" id="KW-0132">Cell division</keyword>
<keyword evidence="2" id="KW-0812">Transmembrane</keyword>
<dbReference type="AlphaFoldDB" id="A0A1M4E702"/>
<feature type="compositionally biased region" description="Basic and acidic residues" evidence="1">
    <location>
        <begin position="8"/>
        <end position="64"/>
    </location>
</feature>
<feature type="compositionally biased region" description="Polar residues" evidence="1">
    <location>
        <begin position="187"/>
        <end position="203"/>
    </location>
</feature>
<accession>A0A1M4E702</accession>
<protein>
    <submittedName>
        <fullName evidence="3">Cell division protein FtsL</fullName>
    </submittedName>
</protein>
<keyword evidence="2" id="KW-1133">Transmembrane helix</keyword>
<evidence type="ECO:0000256" key="1">
    <source>
        <dbReference type="SAM" id="MobiDB-lite"/>
    </source>
</evidence>
<organism evidence="3">
    <name type="scientific">Nonomuraea gerenzanensis</name>
    <dbReference type="NCBI Taxonomy" id="93944"/>
    <lineage>
        <taxon>Bacteria</taxon>
        <taxon>Bacillati</taxon>
        <taxon>Actinomycetota</taxon>
        <taxon>Actinomycetes</taxon>
        <taxon>Streptosporangiales</taxon>
        <taxon>Streptosporangiaceae</taxon>
        <taxon>Nonomuraea</taxon>
    </lineage>
</organism>
<gene>
    <name evidence="3" type="ORF">BN4615_P4136</name>
</gene>
<dbReference type="EMBL" id="LT559118">
    <property type="protein sequence ID" value="SBO94620.1"/>
    <property type="molecule type" value="Genomic_DNA"/>
</dbReference>
<feature type="region of interest" description="Disordered" evidence="1">
    <location>
        <begin position="1"/>
        <end position="104"/>
    </location>
</feature>
<reference evidence="3" key="1">
    <citation type="submission" date="2016-04" db="EMBL/GenBank/DDBJ databases">
        <authorList>
            <person name="Evans L.H."/>
            <person name="Alamgir A."/>
            <person name="Owens N."/>
            <person name="Weber N.D."/>
            <person name="Virtaneva K."/>
            <person name="Barbian K."/>
            <person name="Babar A."/>
            <person name="Rosenke K."/>
        </authorList>
    </citation>
    <scope>NUCLEOTIDE SEQUENCE</scope>
    <source>
        <strain evidence="3">Nono1</strain>
    </source>
</reference>
<name>A0A1M4E702_9ACTN</name>
<proteinExistence type="predicted"/>